<comment type="caution">
    <text evidence="1">The sequence shown here is derived from an EMBL/GenBank/DDBJ whole genome shotgun (WGS) entry which is preliminary data.</text>
</comment>
<dbReference type="SUPFAM" id="SSF141251">
    <property type="entry name" value="Kinase-associated protein B-like"/>
    <property type="match status" value="1"/>
</dbReference>
<dbReference type="RefSeq" id="WP_017552802.1">
    <property type="nucleotide sequence ID" value="NZ_CP107276.1"/>
</dbReference>
<evidence type="ECO:0000313" key="2">
    <source>
        <dbReference type="Proteomes" id="UP000075288"/>
    </source>
</evidence>
<dbReference type="AlphaFoldDB" id="A0A150KDK8"/>
<reference evidence="1 2" key="1">
    <citation type="submission" date="2016-01" db="EMBL/GenBank/DDBJ databases">
        <title>Genome Sequences of Twelve Sporeforming Bacillus Species Isolated from Foods.</title>
        <authorList>
            <person name="Berendsen E.M."/>
            <person name="Wells-Bennik M.H."/>
            <person name="Krawcyk A.O."/>
            <person name="De Jong A."/>
            <person name="Holsappel S."/>
            <person name="Eijlander R.T."/>
            <person name="Kuipers O.P."/>
        </authorList>
    </citation>
    <scope>NUCLEOTIDE SEQUENCE [LARGE SCALE GENOMIC DNA]</scope>
    <source>
        <strain evidence="1 2">B4098</strain>
    </source>
</reference>
<dbReference type="Proteomes" id="UP000075288">
    <property type="component" value="Unassembled WGS sequence"/>
</dbReference>
<sequence length="40" mass="4492">MKTAVCELMEKLEKEDTLYSRKSIAALKSLMKEYGISPVG</sequence>
<proteinExistence type="predicted"/>
<protein>
    <submittedName>
        <fullName evidence="1">Uncharacterized protein</fullName>
    </submittedName>
</protein>
<gene>
    <name evidence="1" type="ORF">B4098_2291</name>
</gene>
<dbReference type="PATRIC" id="fig|1398.26.peg.2997"/>
<dbReference type="InterPro" id="IPR038080">
    <property type="entry name" value="KapB_sf"/>
</dbReference>
<name>A0A150KDK8_HEYCO</name>
<evidence type="ECO:0000313" key="1">
    <source>
        <dbReference type="EMBL" id="KYC66954.1"/>
    </source>
</evidence>
<accession>A0A150KDK8</accession>
<dbReference type="EMBL" id="LQYG01000003">
    <property type="protein sequence ID" value="KYC66954.1"/>
    <property type="molecule type" value="Genomic_DNA"/>
</dbReference>
<organism evidence="1 2">
    <name type="scientific">Heyndrickxia coagulans</name>
    <name type="common">Weizmannia coagulans</name>
    <dbReference type="NCBI Taxonomy" id="1398"/>
    <lineage>
        <taxon>Bacteria</taxon>
        <taxon>Bacillati</taxon>
        <taxon>Bacillota</taxon>
        <taxon>Bacilli</taxon>
        <taxon>Bacillales</taxon>
        <taxon>Bacillaceae</taxon>
        <taxon>Heyndrickxia</taxon>
    </lineage>
</organism>
<dbReference type="GeneID" id="31583995"/>